<dbReference type="SUPFAM" id="SSF57756">
    <property type="entry name" value="Retrovirus zinc finger-like domains"/>
    <property type="match status" value="1"/>
</dbReference>
<evidence type="ECO:0000256" key="3">
    <source>
        <dbReference type="SAM" id="Coils"/>
    </source>
</evidence>
<keyword evidence="2" id="KW-0862">Zinc</keyword>
<organism evidence="6">
    <name type="scientific">Tanacetum cinerariifolium</name>
    <name type="common">Dalmatian daisy</name>
    <name type="synonym">Chrysanthemum cinerariifolium</name>
    <dbReference type="NCBI Taxonomy" id="118510"/>
    <lineage>
        <taxon>Eukaryota</taxon>
        <taxon>Viridiplantae</taxon>
        <taxon>Streptophyta</taxon>
        <taxon>Embryophyta</taxon>
        <taxon>Tracheophyta</taxon>
        <taxon>Spermatophyta</taxon>
        <taxon>Magnoliopsida</taxon>
        <taxon>eudicotyledons</taxon>
        <taxon>Gunneridae</taxon>
        <taxon>Pentapetalae</taxon>
        <taxon>asterids</taxon>
        <taxon>campanulids</taxon>
        <taxon>Asterales</taxon>
        <taxon>Asteraceae</taxon>
        <taxon>Asteroideae</taxon>
        <taxon>Anthemideae</taxon>
        <taxon>Anthemidinae</taxon>
        <taxon>Tanacetum</taxon>
    </lineage>
</organism>
<keyword evidence="3" id="KW-0175">Coiled coil</keyword>
<dbReference type="GO" id="GO:0008270">
    <property type="term" value="F:zinc ion binding"/>
    <property type="evidence" value="ECO:0007669"/>
    <property type="project" value="UniProtKB-KW"/>
</dbReference>
<keyword evidence="2" id="KW-0479">Metal-binding</keyword>
<dbReference type="PANTHER" id="PTHR11439:SF509">
    <property type="entry name" value="RNA-DIRECTED DNA POLYMERASE"/>
    <property type="match status" value="1"/>
</dbReference>
<dbReference type="Pfam" id="PF07727">
    <property type="entry name" value="RVT_2"/>
    <property type="match status" value="1"/>
</dbReference>
<feature type="coiled-coil region" evidence="3">
    <location>
        <begin position="1395"/>
        <end position="1422"/>
    </location>
</feature>
<protein>
    <recommendedName>
        <fullName evidence="5">CCHC-type domain-containing protein</fullName>
    </recommendedName>
</protein>
<evidence type="ECO:0000259" key="5">
    <source>
        <dbReference type="PROSITE" id="PS50158"/>
    </source>
</evidence>
<feature type="region of interest" description="Disordered" evidence="4">
    <location>
        <begin position="759"/>
        <end position="782"/>
    </location>
</feature>
<feature type="compositionally biased region" description="Basic and acidic residues" evidence="4">
    <location>
        <begin position="1357"/>
        <end position="1370"/>
    </location>
</feature>
<dbReference type="InterPro" id="IPR025724">
    <property type="entry name" value="GAG-pre-integrase_dom"/>
</dbReference>
<dbReference type="Pfam" id="PF13976">
    <property type="entry name" value="gag_pre-integrs"/>
    <property type="match status" value="1"/>
</dbReference>
<evidence type="ECO:0000256" key="1">
    <source>
        <dbReference type="ARBA" id="ARBA00022750"/>
    </source>
</evidence>
<evidence type="ECO:0000256" key="2">
    <source>
        <dbReference type="PROSITE-ProRule" id="PRU00047"/>
    </source>
</evidence>
<reference evidence="6" key="1">
    <citation type="journal article" date="2019" name="Sci. Rep.">
        <title>Draft genome of Tanacetum cinerariifolium, the natural source of mosquito coil.</title>
        <authorList>
            <person name="Yamashiro T."/>
            <person name="Shiraishi A."/>
            <person name="Satake H."/>
            <person name="Nakayama K."/>
        </authorList>
    </citation>
    <scope>NUCLEOTIDE SEQUENCE</scope>
</reference>
<dbReference type="EMBL" id="BKCJ010001645">
    <property type="protein sequence ID" value="GEU42987.1"/>
    <property type="molecule type" value="Genomic_DNA"/>
</dbReference>
<dbReference type="Pfam" id="PF22936">
    <property type="entry name" value="Pol_BBD"/>
    <property type="match status" value="1"/>
</dbReference>
<name>A0A6L2K2M8_TANCI</name>
<keyword evidence="2" id="KW-0863">Zinc-finger</keyword>
<keyword evidence="1" id="KW-0645">Protease</keyword>
<dbReference type="PROSITE" id="PS50158">
    <property type="entry name" value="ZF_CCHC"/>
    <property type="match status" value="1"/>
</dbReference>
<dbReference type="InterPro" id="IPR036875">
    <property type="entry name" value="Znf_CCHC_sf"/>
</dbReference>
<dbReference type="GO" id="GO:0004190">
    <property type="term" value="F:aspartic-type endopeptidase activity"/>
    <property type="evidence" value="ECO:0007669"/>
    <property type="project" value="UniProtKB-KW"/>
</dbReference>
<keyword evidence="1" id="KW-0064">Aspartyl protease</keyword>
<feature type="compositionally biased region" description="Polar residues" evidence="4">
    <location>
        <begin position="759"/>
        <end position="768"/>
    </location>
</feature>
<dbReference type="GO" id="GO:0003676">
    <property type="term" value="F:nucleic acid binding"/>
    <property type="evidence" value="ECO:0007669"/>
    <property type="project" value="InterPro"/>
</dbReference>
<proteinExistence type="predicted"/>
<evidence type="ECO:0000256" key="4">
    <source>
        <dbReference type="SAM" id="MobiDB-lite"/>
    </source>
</evidence>
<feature type="region of interest" description="Disordered" evidence="4">
    <location>
        <begin position="1332"/>
        <end position="1381"/>
    </location>
</feature>
<accession>A0A6L2K2M8</accession>
<evidence type="ECO:0000313" key="6">
    <source>
        <dbReference type="EMBL" id="GEU42987.1"/>
    </source>
</evidence>
<dbReference type="InterPro" id="IPR054722">
    <property type="entry name" value="PolX-like_BBD"/>
</dbReference>
<dbReference type="PANTHER" id="PTHR11439">
    <property type="entry name" value="GAG-POL-RELATED RETROTRANSPOSON"/>
    <property type="match status" value="1"/>
</dbReference>
<comment type="caution">
    <text evidence="6">The sequence shown here is derived from an EMBL/GenBank/DDBJ whole genome shotgun (WGS) entry which is preliminary data.</text>
</comment>
<sequence>METQLEITQNISSLKIPMLKTRDYDLWSMRMEQYLTHTDYALWEVFINGDSLVPEPPAVGTVVPPKTEAQKLDRKNELKAKNTLLLAILDEHLLKFHSIKDAKFQKLISQLELNGEVISQEDANMKLLRSLPLSWNNISLIMRNKLDIETLSMDDLYNNLKVYEAEIKGQSSSGFNSHNVSFLSSKNTSNINETVTTAHDILVAGSNKQPSAPSYADDVMFSFFASQSNTPQLDNEDLEQIHTDDLEEMDLKWKVAMITIRVKKFMKRTGRNINFNGKEPFGFNKTKVECYNCHKIRHFARECGALRNQGNRSADNERRVIPVETPASALVLEETMKEKDDLKEKVTKFKESSKNLTKPINSQMSANDKAGLGYDSQLSENKMPKCEIFETASDSSVSKIDEDNNKKKIGLDDFVFNFEISETRSSVNENESIASKSSEEIRDEPKTVRSSALVIKDWESDFEDECEDKTSIEQEIPSNGNSVKSVESNKNVSLKITQIILMKTLEKDKILGSIGMGKNVTTVGPKASVNAAEGKKENAVKSSACWIWRPKRNLINHTSKDNGSYTLKRFNYVDPNDRLKSARAWALTGNKSVLTEYQKIDGGFVAFGGSPKGGKITGKGKIRTGKLDFEDVYFVKELKFNLLSVSQMCDKKNSVLFTETECLVLSPDFKLLDESQVLLKVPRQNDMHSFDLKNVVLSGDLTCLFVKATIDESSSWHRRLGHINFKTLNKLVRGNLVIGSGPEWLFDIDSLTKSMNYKPVSTGNQSNGDADVKPGDVNAGDQPGDVNASDIQGDVDEILRNDDVCQGNKIRIDSSTYAVNAASTSINTANNIIVAGSLNINTADSSHTNMPTLEATGIFDGAFDNRDLGAEADTNNLDSSIVVNPIPTTRVHKDNLKEQIIGDPNLNTQTRRMINFSKKLLWSASLTGREGQIIKIFRTACLFVSCPKWNPRRDIGSKWVFRNKLDERGIVIRNKARLVAQGYKQEEGIDYDEVFAPVARIEAIRLFMAYASFKDFIVYQMDVNSAFLYGTIEEEVYVCQPPGFKDPDFPDKVYEVKKALYGLHQAPRAWYETLSTYLLNNGFKRGQIDKTLFIKRNKDDILLVQVYVDDIIFRSTKKEMCDAFEILMHEKFQMSLMGELTFFLGLQVKQKRDGIFISQDKYVAKILEKFGFFEVKTTSTLMETSKPLLKDEDGQEVDVHIYRSMIGSLMYLTSSRPVIMFAVCACGRHQVSPKVSHLQAVKRIFRYLKGQPKLGNLQLVDVNYLVVDLYPGSVKSRQWLQTTQLRLSMLLLQVIVDSAASWKLMLPSIKLQMLITVNAAQDMGDIPIETYQTPIVDQPSTSQPQKPQNPRRKQRKEAKTSHGESADVDHVPTPSSDLLPSGEDSSILNELIVFCTSLQEQVLDLQEAKDAQAKEIVALKAKVSKLNKWRKSRSGGIKRLKKFGSVRRVKHHIEKYGLGAQEDASKQERMIKEIDQNAEIALDDETQGRINNDEIEMRKVNDFVAMDSEAQKSSAKEAQERSTKRTAKHLEFDISKKQKVDENVEPVVDDSEKLRKCIEILPDDGDEVLIEATPISSRSPTIIDYKIHKERKKTYFKIIRADDNSQVY</sequence>
<dbReference type="InterPro" id="IPR043502">
    <property type="entry name" value="DNA/RNA_pol_sf"/>
</dbReference>
<keyword evidence="1" id="KW-0378">Hydrolase</keyword>
<feature type="compositionally biased region" description="Polar residues" evidence="4">
    <location>
        <begin position="1332"/>
        <end position="1342"/>
    </location>
</feature>
<feature type="domain" description="CCHC-type" evidence="5">
    <location>
        <begin position="290"/>
        <end position="303"/>
    </location>
</feature>
<dbReference type="InterPro" id="IPR013103">
    <property type="entry name" value="RVT_2"/>
</dbReference>
<dbReference type="SUPFAM" id="SSF56672">
    <property type="entry name" value="DNA/RNA polymerases"/>
    <property type="match status" value="1"/>
</dbReference>
<dbReference type="InterPro" id="IPR001878">
    <property type="entry name" value="Znf_CCHC"/>
</dbReference>
<gene>
    <name evidence="6" type="ORF">Tci_014965</name>
</gene>